<evidence type="ECO:0000256" key="1">
    <source>
        <dbReference type="SAM" id="SignalP"/>
    </source>
</evidence>
<name>A0ABW3MCA0_9PSEU</name>
<sequence>MPSRRSVLAASLALPFMGACSSTSSSSGTSSGPVQITFWSALRGSQQVVDAYNKSQNRIRVNFQQIPGGDQGLHHNHVVAV</sequence>
<dbReference type="Proteomes" id="UP001597045">
    <property type="component" value="Unassembled WGS sequence"/>
</dbReference>
<keyword evidence="3" id="KW-1185">Reference proteome</keyword>
<gene>
    <name evidence="2" type="ORF">ACFQ1S_24095</name>
</gene>
<dbReference type="PROSITE" id="PS51257">
    <property type="entry name" value="PROKAR_LIPOPROTEIN"/>
    <property type="match status" value="1"/>
</dbReference>
<comment type="caution">
    <text evidence="2">The sequence shown here is derived from an EMBL/GenBank/DDBJ whole genome shotgun (WGS) entry which is preliminary data.</text>
</comment>
<protein>
    <recommendedName>
        <fullName evidence="4">Sugar ABC transporter substrate-binding protein</fullName>
    </recommendedName>
</protein>
<dbReference type="SUPFAM" id="SSF53850">
    <property type="entry name" value="Periplasmic binding protein-like II"/>
    <property type="match status" value="1"/>
</dbReference>
<evidence type="ECO:0000313" key="3">
    <source>
        <dbReference type="Proteomes" id="UP001597045"/>
    </source>
</evidence>
<feature type="signal peptide" evidence="1">
    <location>
        <begin position="1"/>
        <end position="21"/>
    </location>
</feature>
<dbReference type="EMBL" id="JBHTIS010001566">
    <property type="protein sequence ID" value="MFD1048391.1"/>
    <property type="molecule type" value="Genomic_DNA"/>
</dbReference>
<feature type="chain" id="PRO_5046440101" description="Sugar ABC transporter substrate-binding protein" evidence="1">
    <location>
        <begin position="22"/>
        <end position="81"/>
    </location>
</feature>
<reference evidence="3" key="1">
    <citation type="journal article" date="2019" name="Int. J. Syst. Evol. Microbiol.">
        <title>The Global Catalogue of Microorganisms (GCM) 10K type strain sequencing project: providing services to taxonomists for standard genome sequencing and annotation.</title>
        <authorList>
            <consortium name="The Broad Institute Genomics Platform"/>
            <consortium name="The Broad Institute Genome Sequencing Center for Infectious Disease"/>
            <person name="Wu L."/>
            <person name="Ma J."/>
        </authorList>
    </citation>
    <scope>NUCLEOTIDE SEQUENCE [LARGE SCALE GENOMIC DNA]</scope>
    <source>
        <strain evidence="3">JCM 31486</strain>
    </source>
</reference>
<evidence type="ECO:0008006" key="4">
    <source>
        <dbReference type="Google" id="ProtNLM"/>
    </source>
</evidence>
<dbReference type="Gene3D" id="3.40.190.10">
    <property type="entry name" value="Periplasmic binding protein-like II"/>
    <property type="match status" value="1"/>
</dbReference>
<keyword evidence="1" id="KW-0732">Signal</keyword>
<accession>A0ABW3MCA0</accession>
<organism evidence="2 3">
    <name type="scientific">Kibdelosporangium lantanae</name>
    <dbReference type="NCBI Taxonomy" id="1497396"/>
    <lineage>
        <taxon>Bacteria</taxon>
        <taxon>Bacillati</taxon>
        <taxon>Actinomycetota</taxon>
        <taxon>Actinomycetes</taxon>
        <taxon>Pseudonocardiales</taxon>
        <taxon>Pseudonocardiaceae</taxon>
        <taxon>Kibdelosporangium</taxon>
    </lineage>
</organism>
<evidence type="ECO:0000313" key="2">
    <source>
        <dbReference type="EMBL" id="MFD1048391.1"/>
    </source>
</evidence>
<proteinExistence type="predicted"/>